<accession>A0A1J9PWA5</accession>
<protein>
    <submittedName>
        <fullName evidence="1">Uncharacterized protein</fullName>
    </submittedName>
</protein>
<name>A0A1J9PWA5_9EURO</name>
<reference evidence="1 2" key="1">
    <citation type="submission" date="2015-08" db="EMBL/GenBank/DDBJ databases">
        <title>Emmonsia species relationships and genome sequence.</title>
        <authorList>
            <person name="Cuomo C.A."/>
            <person name="Schwartz I.S."/>
            <person name="Kenyon C."/>
            <person name="De Hoog G.S."/>
            <person name="Govender N.P."/>
            <person name="Botha A."/>
            <person name="Moreno L."/>
            <person name="De Vries M."/>
            <person name="Munoz J.F."/>
            <person name="Stielow J.B."/>
        </authorList>
    </citation>
    <scope>NUCLEOTIDE SEQUENCE [LARGE SCALE GENOMIC DNA]</scope>
    <source>
        <strain evidence="1 2">EI222</strain>
    </source>
</reference>
<dbReference type="Proteomes" id="UP000242791">
    <property type="component" value="Unassembled WGS sequence"/>
</dbReference>
<dbReference type="VEuPathDB" id="FungiDB:ACJ73_08094"/>
<keyword evidence="2" id="KW-1185">Reference proteome</keyword>
<evidence type="ECO:0000313" key="1">
    <source>
        <dbReference type="EMBL" id="OJD20574.1"/>
    </source>
</evidence>
<evidence type="ECO:0000313" key="2">
    <source>
        <dbReference type="Proteomes" id="UP000242791"/>
    </source>
</evidence>
<proteinExistence type="predicted"/>
<gene>
    <name evidence="1" type="ORF">ACJ73_08094</name>
</gene>
<sequence>MAKEATGVDLGINDTTSIRVNIGKQKLRRARKGLTRQRYRTVKKIIDRGVSGLWRRSSNSGHE</sequence>
<organism evidence="1 2">
    <name type="scientific">Blastomyces percursus</name>
    <dbReference type="NCBI Taxonomy" id="1658174"/>
    <lineage>
        <taxon>Eukaryota</taxon>
        <taxon>Fungi</taxon>
        <taxon>Dikarya</taxon>
        <taxon>Ascomycota</taxon>
        <taxon>Pezizomycotina</taxon>
        <taxon>Eurotiomycetes</taxon>
        <taxon>Eurotiomycetidae</taxon>
        <taxon>Onygenales</taxon>
        <taxon>Ajellomycetaceae</taxon>
        <taxon>Blastomyces</taxon>
    </lineage>
</organism>
<comment type="caution">
    <text evidence="1">The sequence shown here is derived from an EMBL/GenBank/DDBJ whole genome shotgun (WGS) entry which is preliminary data.</text>
</comment>
<dbReference type="EMBL" id="LGTZ01001804">
    <property type="protein sequence ID" value="OJD20574.1"/>
    <property type="molecule type" value="Genomic_DNA"/>
</dbReference>
<dbReference type="AlphaFoldDB" id="A0A1J9PWA5"/>